<protein>
    <submittedName>
        <fullName evidence="1">Uncharacterized protein</fullName>
    </submittedName>
</protein>
<name>A0A163JV98_ABSGL</name>
<dbReference type="EMBL" id="LT553750">
    <property type="protein sequence ID" value="SAM02243.1"/>
    <property type="molecule type" value="Genomic_DNA"/>
</dbReference>
<dbReference type="AlphaFoldDB" id="A0A163JV98"/>
<evidence type="ECO:0000313" key="1">
    <source>
        <dbReference type="EMBL" id="SAM02243.1"/>
    </source>
</evidence>
<gene>
    <name evidence="1" type="primary">ABSGL_08014.1 scaffold 9429</name>
</gene>
<dbReference type="Proteomes" id="UP000078561">
    <property type="component" value="Unassembled WGS sequence"/>
</dbReference>
<dbReference type="InParanoid" id="A0A163JV98"/>
<sequence>MGDISTAIEAKRFYHKAHVIQTPMYAPVGFAAQNGEDANLLLPSNDVKLKREERERVDEINVDDDLGQITGS</sequence>
<proteinExistence type="predicted"/>
<reference evidence="1" key="1">
    <citation type="submission" date="2016-04" db="EMBL/GenBank/DDBJ databases">
        <authorList>
            <person name="Evans L.H."/>
            <person name="Alamgir A."/>
            <person name="Owens N."/>
            <person name="Weber N.D."/>
            <person name="Virtaneva K."/>
            <person name="Barbian K."/>
            <person name="Babar A."/>
            <person name="Rosenke K."/>
        </authorList>
    </citation>
    <scope>NUCLEOTIDE SEQUENCE [LARGE SCALE GENOMIC DNA]</scope>
    <source>
        <strain evidence="1">CBS 101.48</strain>
    </source>
</reference>
<keyword evidence="2" id="KW-1185">Reference proteome</keyword>
<evidence type="ECO:0000313" key="2">
    <source>
        <dbReference type="Proteomes" id="UP000078561"/>
    </source>
</evidence>
<organism evidence="1">
    <name type="scientific">Absidia glauca</name>
    <name type="common">Pin mould</name>
    <dbReference type="NCBI Taxonomy" id="4829"/>
    <lineage>
        <taxon>Eukaryota</taxon>
        <taxon>Fungi</taxon>
        <taxon>Fungi incertae sedis</taxon>
        <taxon>Mucoromycota</taxon>
        <taxon>Mucoromycotina</taxon>
        <taxon>Mucoromycetes</taxon>
        <taxon>Mucorales</taxon>
        <taxon>Cunninghamellaceae</taxon>
        <taxon>Absidia</taxon>
    </lineage>
</organism>
<accession>A0A163JV98</accession>